<proteinExistence type="predicted"/>
<dbReference type="EMBL" id="VSSS01000030">
    <property type="protein sequence ID" value="TYL93901.1"/>
    <property type="molecule type" value="Genomic_DNA"/>
</dbReference>
<comment type="caution">
    <text evidence="1">The sequence shown here is derived from an EMBL/GenBank/DDBJ whole genome shotgun (WGS) entry which is preliminary data.</text>
</comment>
<dbReference type="OrthoDB" id="7259263at2"/>
<protein>
    <submittedName>
        <fullName evidence="1">Uncharacterized protein</fullName>
    </submittedName>
</protein>
<gene>
    <name evidence="1" type="ORF">FXB40_18815</name>
</gene>
<dbReference type="AlphaFoldDB" id="A0A5D3KP04"/>
<evidence type="ECO:0000313" key="2">
    <source>
        <dbReference type="Proteomes" id="UP000324758"/>
    </source>
</evidence>
<keyword evidence="2" id="KW-1185">Reference proteome</keyword>
<organism evidence="1 2">
    <name type="scientific">Bradyrhizobium rifense</name>
    <dbReference type="NCBI Taxonomy" id="515499"/>
    <lineage>
        <taxon>Bacteria</taxon>
        <taxon>Pseudomonadati</taxon>
        <taxon>Pseudomonadota</taxon>
        <taxon>Alphaproteobacteria</taxon>
        <taxon>Hyphomicrobiales</taxon>
        <taxon>Nitrobacteraceae</taxon>
        <taxon>Bradyrhizobium</taxon>
    </lineage>
</organism>
<dbReference type="Proteomes" id="UP000324758">
    <property type="component" value="Unassembled WGS sequence"/>
</dbReference>
<reference evidence="1 2" key="1">
    <citation type="submission" date="2019-08" db="EMBL/GenBank/DDBJ databases">
        <title>Bradyrhizobium hipponensis sp. nov., a rhizobium isolated from a Lupinus angustifolius root nodule in Tunisia.</title>
        <authorList>
            <person name="Off K."/>
            <person name="Rejili M."/>
            <person name="Mars M."/>
            <person name="Brachmann A."/>
            <person name="Marin M."/>
        </authorList>
    </citation>
    <scope>NUCLEOTIDE SEQUENCE [LARGE SCALE GENOMIC DNA]</scope>
    <source>
        <strain evidence="1 2">CTAW71</strain>
    </source>
</reference>
<evidence type="ECO:0000313" key="1">
    <source>
        <dbReference type="EMBL" id="TYL93901.1"/>
    </source>
</evidence>
<sequence>MRGTGTVTRGDLMYIVLRKYTKVRSVADAARRAKSGIGQILRQSHGFRSYYVLDGGDGVGVAVMIFEDRESANAANAKILEFVQASLLDLDLGDPEITAGDVLVNIGPDASSGIKCS</sequence>
<accession>A0A5D3KP04</accession>
<name>A0A5D3KP04_9BRAD</name>